<dbReference type="SUPFAM" id="SSF55874">
    <property type="entry name" value="ATPase domain of HSP90 chaperone/DNA topoisomerase II/histidine kinase"/>
    <property type="match status" value="1"/>
</dbReference>
<evidence type="ECO:0000256" key="2">
    <source>
        <dbReference type="ARBA" id="ARBA00022553"/>
    </source>
</evidence>
<keyword evidence="3" id="KW-0808">Transferase</keyword>
<dbReference type="InterPro" id="IPR003660">
    <property type="entry name" value="HAMP_dom"/>
</dbReference>
<accession>A0A2T5RMW3</accession>
<comment type="caution">
    <text evidence="7">The sequence shown here is derived from an EMBL/GenBank/DDBJ whole genome shotgun (WGS) entry which is preliminary data.</text>
</comment>
<evidence type="ECO:0000313" key="7">
    <source>
        <dbReference type="EMBL" id="PTW00856.1"/>
    </source>
</evidence>
<organism evidence="7 8">
    <name type="scientific">Halanaerobium saccharolyticum</name>
    <dbReference type="NCBI Taxonomy" id="43595"/>
    <lineage>
        <taxon>Bacteria</taxon>
        <taxon>Bacillati</taxon>
        <taxon>Bacillota</taxon>
        <taxon>Clostridia</taxon>
        <taxon>Halanaerobiales</taxon>
        <taxon>Halanaerobiaceae</taxon>
        <taxon>Halanaerobium</taxon>
    </lineage>
</organism>
<dbReference type="EMBL" id="QAXS01000006">
    <property type="protein sequence ID" value="PTW00856.1"/>
    <property type="molecule type" value="Genomic_DNA"/>
</dbReference>
<dbReference type="InterPro" id="IPR003594">
    <property type="entry name" value="HATPase_dom"/>
</dbReference>
<dbReference type="SMART" id="SM00387">
    <property type="entry name" value="HATPase_c"/>
    <property type="match status" value="1"/>
</dbReference>
<evidence type="ECO:0000256" key="4">
    <source>
        <dbReference type="ARBA" id="ARBA00022777"/>
    </source>
</evidence>
<sequence length="578" mass="67298">MKNIIKQMTLKRKIFSLIAVAVFFIISFQTVSYLSIQNVIENRAKDYSQSTIFQTKTAVEQTLDKVENRTQKFAYNTYLIDFLKADTIEEKIKVHPYVENVINNLLENNTEFRAAALVKENNWRNFYGDLDYFIYQKVVNDLGEKFNNLTRGQFEIIEHKGEIIHFYLYPIFDLHSSSNENNKLGTAVIRIDSNNIKKSIRDISANQYTTFFIADENDRFITSSLKSNLIDNSKAFENYNRNSEYIVQNERIKFANWRIYGFTSRNKVAEDLKQFPLMIIFSSLTFVILLLGIGFILNQNITKPVIKIAKSMDLIGENKANQRINLDINGELGIIVEDANNMLKKIENLKKHEIEMQTQIYETKISRHKAELSALQSQINPHFLYNTLECMRSIGAVYESQEIMNISTAMADIFRYSIKSNRFVKVKEEIEIIESYLRIMKLRFPERIDYEIDIKKQIKNKKIIKMLLQPIVENAFYHGLESKTDGGKIVIKAEIKDKNIIFLISDNGKGIKEEKLNLLNDSLNRVLKIEIEDFKKHGIGILNINKRIKLNYGEEYGLKLDSKIDQGTEVEIIIPVEK</sequence>
<proteinExistence type="predicted"/>
<dbReference type="Gene3D" id="6.10.340.10">
    <property type="match status" value="1"/>
</dbReference>
<evidence type="ECO:0000313" key="8">
    <source>
        <dbReference type="Proteomes" id="UP000244089"/>
    </source>
</evidence>
<reference evidence="7 8" key="1">
    <citation type="submission" date="2018-04" db="EMBL/GenBank/DDBJ databases">
        <title>Subsurface microbial communities from deep shales in Ohio and West Virginia, USA.</title>
        <authorList>
            <person name="Wrighton K."/>
        </authorList>
    </citation>
    <scope>NUCLEOTIDE SEQUENCE [LARGE SCALE GENOMIC DNA]</scope>
    <source>
        <strain evidence="7 8">WC1</strain>
    </source>
</reference>
<keyword evidence="5" id="KW-1133">Transmembrane helix</keyword>
<comment type="subcellular location">
    <subcellularLocation>
        <location evidence="1">Membrane</location>
    </subcellularLocation>
</comment>
<dbReference type="PANTHER" id="PTHR34220">
    <property type="entry name" value="SENSOR HISTIDINE KINASE YPDA"/>
    <property type="match status" value="1"/>
</dbReference>
<dbReference type="OrthoDB" id="138378at2"/>
<dbReference type="InterPro" id="IPR010559">
    <property type="entry name" value="Sig_transdc_His_kin_internal"/>
</dbReference>
<dbReference type="GO" id="GO:0000155">
    <property type="term" value="F:phosphorelay sensor kinase activity"/>
    <property type="evidence" value="ECO:0007669"/>
    <property type="project" value="InterPro"/>
</dbReference>
<evidence type="ECO:0000256" key="3">
    <source>
        <dbReference type="ARBA" id="ARBA00022679"/>
    </source>
</evidence>
<dbReference type="Pfam" id="PF02518">
    <property type="entry name" value="HATPase_c"/>
    <property type="match status" value="1"/>
</dbReference>
<dbReference type="RefSeq" id="WP_146161853.1">
    <property type="nucleotide sequence ID" value="NZ_QAXS01000006.1"/>
</dbReference>
<keyword evidence="5" id="KW-0812">Transmembrane</keyword>
<feature type="domain" description="HAMP" evidence="6">
    <location>
        <begin position="299"/>
        <end position="351"/>
    </location>
</feature>
<dbReference type="Proteomes" id="UP000244089">
    <property type="component" value="Unassembled WGS sequence"/>
</dbReference>
<dbReference type="AlphaFoldDB" id="A0A2T5RMW3"/>
<dbReference type="PROSITE" id="PS50885">
    <property type="entry name" value="HAMP"/>
    <property type="match status" value="1"/>
</dbReference>
<dbReference type="Pfam" id="PF06580">
    <property type="entry name" value="His_kinase"/>
    <property type="match status" value="1"/>
</dbReference>
<dbReference type="Gene3D" id="3.30.565.10">
    <property type="entry name" value="Histidine kinase-like ATPase, C-terminal domain"/>
    <property type="match status" value="1"/>
</dbReference>
<evidence type="ECO:0000259" key="6">
    <source>
        <dbReference type="PROSITE" id="PS50885"/>
    </source>
</evidence>
<name>A0A2T5RMW3_9FIRM</name>
<evidence type="ECO:0000256" key="5">
    <source>
        <dbReference type="SAM" id="Phobius"/>
    </source>
</evidence>
<evidence type="ECO:0000256" key="1">
    <source>
        <dbReference type="ARBA" id="ARBA00004370"/>
    </source>
</evidence>
<gene>
    <name evidence="7" type="ORF">C8C76_10611</name>
</gene>
<keyword evidence="2" id="KW-0597">Phosphoprotein</keyword>
<dbReference type="InterPro" id="IPR036890">
    <property type="entry name" value="HATPase_C_sf"/>
</dbReference>
<dbReference type="GO" id="GO:0016020">
    <property type="term" value="C:membrane"/>
    <property type="evidence" value="ECO:0007669"/>
    <property type="project" value="UniProtKB-SubCell"/>
</dbReference>
<feature type="transmembrane region" description="Helical" evidence="5">
    <location>
        <begin position="275"/>
        <end position="297"/>
    </location>
</feature>
<keyword evidence="4 7" id="KW-0418">Kinase</keyword>
<protein>
    <submittedName>
        <fullName evidence="7">Two-component system sensor histidine kinase YesM</fullName>
    </submittedName>
</protein>
<dbReference type="PANTHER" id="PTHR34220:SF7">
    <property type="entry name" value="SENSOR HISTIDINE KINASE YPDA"/>
    <property type="match status" value="1"/>
</dbReference>
<keyword evidence="5" id="KW-0472">Membrane</keyword>
<dbReference type="InterPro" id="IPR050640">
    <property type="entry name" value="Bact_2-comp_sensor_kinase"/>
</dbReference>